<dbReference type="EMBL" id="LAZR01048709">
    <property type="protein sequence ID" value="KKK91320.1"/>
    <property type="molecule type" value="Genomic_DNA"/>
</dbReference>
<reference evidence="1" key="1">
    <citation type="journal article" date="2015" name="Nature">
        <title>Complex archaea that bridge the gap between prokaryotes and eukaryotes.</title>
        <authorList>
            <person name="Spang A."/>
            <person name="Saw J.H."/>
            <person name="Jorgensen S.L."/>
            <person name="Zaremba-Niedzwiedzka K."/>
            <person name="Martijn J."/>
            <person name="Lind A.E."/>
            <person name="van Eijk R."/>
            <person name="Schleper C."/>
            <person name="Guy L."/>
            <person name="Ettema T.J."/>
        </authorList>
    </citation>
    <scope>NUCLEOTIDE SEQUENCE</scope>
</reference>
<accession>A0A0F8ZZN4</accession>
<gene>
    <name evidence="1" type="ORF">LCGC14_2714180</name>
</gene>
<organism evidence="1">
    <name type="scientific">marine sediment metagenome</name>
    <dbReference type="NCBI Taxonomy" id="412755"/>
    <lineage>
        <taxon>unclassified sequences</taxon>
        <taxon>metagenomes</taxon>
        <taxon>ecological metagenomes</taxon>
    </lineage>
</organism>
<sequence>MGTWSWTREALVVGSLKSQGLNNEGIIDLYKSNGLDGLAALAGMEVS</sequence>
<name>A0A0F8ZZN4_9ZZZZ</name>
<protein>
    <submittedName>
        <fullName evidence="1">Uncharacterized protein</fullName>
    </submittedName>
</protein>
<dbReference type="AlphaFoldDB" id="A0A0F8ZZN4"/>
<evidence type="ECO:0000313" key="1">
    <source>
        <dbReference type="EMBL" id="KKK91320.1"/>
    </source>
</evidence>
<proteinExistence type="predicted"/>
<comment type="caution">
    <text evidence="1">The sequence shown here is derived from an EMBL/GenBank/DDBJ whole genome shotgun (WGS) entry which is preliminary data.</text>
</comment>